<protein>
    <submittedName>
        <fullName evidence="3">Uncharacterized protein</fullName>
    </submittedName>
</protein>
<keyword evidence="4" id="KW-1185">Reference proteome</keyword>
<name>A0ABQ9FBK9_TEGGR</name>
<keyword evidence="2" id="KW-0732">Signal</keyword>
<reference evidence="3 4" key="1">
    <citation type="submission" date="2022-12" db="EMBL/GenBank/DDBJ databases">
        <title>Chromosome-level genome of Tegillarca granosa.</title>
        <authorList>
            <person name="Kim J."/>
        </authorList>
    </citation>
    <scope>NUCLEOTIDE SEQUENCE [LARGE SCALE GENOMIC DNA]</scope>
    <source>
        <strain evidence="3">Teg-2019</strain>
        <tissue evidence="3">Adductor muscle</tissue>
    </source>
</reference>
<evidence type="ECO:0000256" key="1">
    <source>
        <dbReference type="SAM" id="MobiDB-lite"/>
    </source>
</evidence>
<feature type="region of interest" description="Disordered" evidence="1">
    <location>
        <begin position="262"/>
        <end position="282"/>
    </location>
</feature>
<evidence type="ECO:0000256" key="2">
    <source>
        <dbReference type="SAM" id="SignalP"/>
    </source>
</evidence>
<feature type="region of interest" description="Disordered" evidence="1">
    <location>
        <begin position="116"/>
        <end position="149"/>
    </location>
</feature>
<dbReference type="EMBL" id="JARBDR010000342">
    <property type="protein sequence ID" value="KAJ8313772.1"/>
    <property type="molecule type" value="Genomic_DNA"/>
</dbReference>
<gene>
    <name evidence="3" type="ORF">KUTeg_008333</name>
</gene>
<proteinExistence type="predicted"/>
<feature type="compositionally biased region" description="Low complexity" evidence="1">
    <location>
        <begin position="116"/>
        <end position="147"/>
    </location>
</feature>
<accession>A0ABQ9FBK9</accession>
<sequence>MWILPLLTVLLAFNGGFAQIGDLMRNPLMMRALMSSGSGSGASDPMTTMMLMNPNMMEGGAANLMMMNALRGSGRGGNNPMLNMALMNPEMLSGIMPAGMAGNPAMMYYLLSQNNNNEQQSTTPTPQPTTMPGKAGNKNNTANKSSGPDFSQLLQFMALTGNAGSSDMANLGAMAAMMGGAGGSGPMSPMSVLRPEQYSTLLREGAAAHPQYAQRLCRPPTNCKIPLCTDPIKTFSAKTYFVCPECPKCPHDLMMEMFKPQPPSKATRIVPPVGKPPGGAAGRLGQGHRWLVLFEDFEDNGEFRSNVSAEACKMVTRSRASNE</sequence>
<comment type="caution">
    <text evidence="3">The sequence shown here is derived from an EMBL/GenBank/DDBJ whole genome shotgun (WGS) entry which is preliminary data.</text>
</comment>
<feature type="signal peptide" evidence="2">
    <location>
        <begin position="1"/>
        <end position="18"/>
    </location>
</feature>
<evidence type="ECO:0000313" key="4">
    <source>
        <dbReference type="Proteomes" id="UP001217089"/>
    </source>
</evidence>
<organism evidence="3 4">
    <name type="scientific">Tegillarca granosa</name>
    <name type="common">Malaysian cockle</name>
    <name type="synonym">Anadara granosa</name>
    <dbReference type="NCBI Taxonomy" id="220873"/>
    <lineage>
        <taxon>Eukaryota</taxon>
        <taxon>Metazoa</taxon>
        <taxon>Spiralia</taxon>
        <taxon>Lophotrochozoa</taxon>
        <taxon>Mollusca</taxon>
        <taxon>Bivalvia</taxon>
        <taxon>Autobranchia</taxon>
        <taxon>Pteriomorphia</taxon>
        <taxon>Arcoida</taxon>
        <taxon>Arcoidea</taxon>
        <taxon>Arcidae</taxon>
        <taxon>Tegillarca</taxon>
    </lineage>
</organism>
<feature type="chain" id="PRO_5045792244" evidence="2">
    <location>
        <begin position="19"/>
        <end position="323"/>
    </location>
</feature>
<dbReference type="Proteomes" id="UP001217089">
    <property type="component" value="Unassembled WGS sequence"/>
</dbReference>
<evidence type="ECO:0000313" key="3">
    <source>
        <dbReference type="EMBL" id="KAJ8313772.1"/>
    </source>
</evidence>